<feature type="domain" description="ATP-dependent DNA ligase family profile" evidence="5">
    <location>
        <begin position="124"/>
        <end position="215"/>
    </location>
</feature>
<sequence length="322" mass="37564">MPSKKKLLLAVTRRNLEKRKLVKMKQITPMEPVLKYDLINCNDSIYQVKWDGIRILTYKENKDIYLTTRKGKDKTNVFPEIQELKQLSSTFVLDGEAIIIEEGFNDFSKILTRNQLKNKHQINIAIKEQPITYMVFDIIYLNGKWLSNLPYSERYKILTQEIEIKNLNHTKVCKNYDDGESLFKGTKLQKLEGVLEKDLKSKYTFTKSKYWKKYKHTNDIDAFVGGIYIKNNTISSLALGTKENGFLRYIGNVGVGLDNENIKEILSLANSLVSLESPFKNKKIKKHIFLKPNIKVNVEFMQWTPHKTMRSPVFRGIKKENV</sequence>
<dbReference type="GO" id="GO:0006281">
    <property type="term" value="P:DNA repair"/>
    <property type="evidence" value="ECO:0007669"/>
    <property type="project" value="InterPro"/>
</dbReference>
<evidence type="ECO:0000256" key="3">
    <source>
        <dbReference type="ARBA" id="ARBA00022598"/>
    </source>
</evidence>
<dbReference type="SUPFAM" id="SSF50249">
    <property type="entry name" value="Nucleic acid-binding proteins"/>
    <property type="match status" value="1"/>
</dbReference>
<evidence type="ECO:0000256" key="1">
    <source>
        <dbReference type="ARBA" id="ARBA00007572"/>
    </source>
</evidence>
<comment type="catalytic activity">
    <reaction evidence="4">
        <text>ATP + (deoxyribonucleotide)n-3'-hydroxyl + 5'-phospho-(deoxyribonucleotide)m = (deoxyribonucleotide)n+m + AMP + diphosphate.</text>
        <dbReference type="EC" id="6.5.1.1"/>
    </reaction>
</comment>
<dbReference type="EMBL" id="CP159485">
    <property type="protein sequence ID" value="XCI28752.1"/>
    <property type="molecule type" value="Genomic_DNA"/>
</dbReference>
<dbReference type="SUPFAM" id="SSF56091">
    <property type="entry name" value="DNA ligase/mRNA capping enzyme, catalytic domain"/>
    <property type="match status" value="1"/>
</dbReference>
<dbReference type="GO" id="GO:0003910">
    <property type="term" value="F:DNA ligase (ATP) activity"/>
    <property type="evidence" value="ECO:0007669"/>
    <property type="project" value="UniProtKB-EC"/>
</dbReference>
<dbReference type="InterPro" id="IPR012310">
    <property type="entry name" value="DNA_ligase_ATP-dep_cent"/>
</dbReference>
<dbReference type="GO" id="GO:0005524">
    <property type="term" value="F:ATP binding"/>
    <property type="evidence" value="ECO:0007669"/>
    <property type="project" value="InterPro"/>
</dbReference>
<dbReference type="InterPro" id="IPR012340">
    <property type="entry name" value="NA-bd_OB-fold"/>
</dbReference>
<dbReference type="EC" id="6.5.1.1" evidence="2"/>
<name>A0AAU8HT74_9FIRM</name>
<dbReference type="Pfam" id="PF01068">
    <property type="entry name" value="DNA_ligase_A_M"/>
    <property type="match status" value="1"/>
</dbReference>
<protein>
    <recommendedName>
        <fullName evidence="2">DNA ligase (ATP)</fullName>
        <ecNumber evidence="2">6.5.1.1</ecNumber>
    </recommendedName>
</protein>
<evidence type="ECO:0000256" key="2">
    <source>
        <dbReference type="ARBA" id="ARBA00012727"/>
    </source>
</evidence>
<evidence type="ECO:0000256" key="4">
    <source>
        <dbReference type="ARBA" id="ARBA00034003"/>
    </source>
</evidence>
<keyword evidence="3" id="KW-0436">Ligase</keyword>
<dbReference type="PROSITE" id="PS50160">
    <property type="entry name" value="DNA_LIGASE_A3"/>
    <property type="match status" value="1"/>
</dbReference>
<organism evidence="6">
    <name type="scientific">Proteinivorax hydrogeniformans</name>
    <dbReference type="NCBI Taxonomy" id="1826727"/>
    <lineage>
        <taxon>Bacteria</taxon>
        <taxon>Bacillati</taxon>
        <taxon>Bacillota</taxon>
        <taxon>Clostridia</taxon>
        <taxon>Eubacteriales</taxon>
        <taxon>Proteinivoracaceae</taxon>
        <taxon>Proteinivorax</taxon>
    </lineage>
</organism>
<dbReference type="Gene3D" id="3.30.470.30">
    <property type="entry name" value="DNA ligase/mRNA capping enzyme"/>
    <property type="match status" value="1"/>
</dbReference>
<dbReference type="PANTHER" id="PTHR45674">
    <property type="entry name" value="DNA LIGASE 1/3 FAMILY MEMBER"/>
    <property type="match status" value="1"/>
</dbReference>
<proteinExistence type="inferred from homology"/>
<dbReference type="Gene3D" id="2.40.50.140">
    <property type="entry name" value="Nucleic acid-binding proteins"/>
    <property type="match status" value="1"/>
</dbReference>
<dbReference type="PANTHER" id="PTHR45674:SF4">
    <property type="entry name" value="DNA LIGASE 1"/>
    <property type="match status" value="1"/>
</dbReference>
<dbReference type="RefSeq" id="WP_353893304.1">
    <property type="nucleotide sequence ID" value="NZ_CP159485.1"/>
</dbReference>
<accession>A0AAU8HT74</accession>
<dbReference type="AlphaFoldDB" id="A0AAU8HT74"/>
<dbReference type="InterPro" id="IPR012309">
    <property type="entry name" value="DNA_ligase_ATP-dep_C"/>
</dbReference>
<evidence type="ECO:0000313" key="6">
    <source>
        <dbReference type="EMBL" id="XCI28752.1"/>
    </source>
</evidence>
<gene>
    <name evidence="6" type="ORF">PRVXH_000014</name>
</gene>
<comment type="similarity">
    <text evidence="1">Belongs to the ATP-dependent DNA ligase family.</text>
</comment>
<dbReference type="GO" id="GO:0006310">
    <property type="term" value="P:DNA recombination"/>
    <property type="evidence" value="ECO:0007669"/>
    <property type="project" value="InterPro"/>
</dbReference>
<reference evidence="6" key="2">
    <citation type="submission" date="2024-06" db="EMBL/GenBank/DDBJ databases">
        <authorList>
            <person name="Petrova K.O."/>
            <person name="Toshchakov S.V."/>
            <person name="Boltjanskaja Y.V."/>
            <person name="Kevbrin V.V."/>
        </authorList>
    </citation>
    <scope>NUCLEOTIDE SEQUENCE</scope>
    <source>
        <strain evidence="6">Z-710</strain>
    </source>
</reference>
<dbReference type="Pfam" id="PF04679">
    <property type="entry name" value="DNA_ligase_A_C"/>
    <property type="match status" value="1"/>
</dbReference>
<dbReference type="InterPro" id="IPR050191">
    <property type="entry name" value="ATP-dep_DNA_ligase"/>
</dbReference>
<evidence type="ECO:0000259" key="5">
    <source>
        <dbReference type="PROSITE" id="PS50160"/>
    </source>
</evidence>
<reference evidence="6" key="1">
    <citation type="journal article" date="2018" name="Antonie Van Leeuwenhoek">
        <title>Proteinivorax hydrogeniformans sp. nov., an anaerobic, haloalkaliphilic bacterium fermenting proteinaceous compounds with high hydrogen production.</title>
        <authorList>
            <person name="Boltyanskaya Y."/>
            <person name="Detkova E."/>
            <person name="Pimenov N."/>
            <person name="Kevbrin V."/>
        </authorList>
    </citation>
    <scope>NUCLEOTIDE SEQUENCE</scope>
    <source>
        <strain evidence="6">Z-710</strain>
    </source>
</reference>